<dbReference type="RefSeq" id="WP_077539584.1">
    <property type="nucleotide sequence ID" value="NZ_CP019633.1"/>
</dbReference>
<name>A0A1Q2HNT8_9BACT</name>
<evidence type="ECO:0000313" key="6">
    <source>
        <dbReference type="Proteomes" id="UP000188273"/>
    </source>
</evidence>
<dbReference type="PROSITE" id="PS50949">
    <property type="entry name" value="HTH_GNTR"/>
    <property type="match status" value="1"/>
</dbReference>
<dbReference type="InterPro" id="IPR046335">
    <property type="entry name" value="LacI/GalR-like_sensor"/>
</dbReference>
<evidence type="ECO:0000256" key="2">
    <source>
        <dbReference type="ARBA" id="ARBA00023125"/>
    </source>
</evidence>
<dbReference type="InterPro" id="IPR000524">
    <property type="entry name" value="Tscrpt_reg_HTH_GntR"/>
</dbReference>
<dbReference type="STRING" id="1940790.L21SP3_00917"/>
<dbReference type="KEGG" id="pbu:L21SP3_00917"/>
<dbReference type="PANTHER" id="PTHR30146">
    <property type="entry name" value="LACI-RELATED TRANSCRIPTIONAL REPRESSOR"/>
    <property type="match status" value="1"/>
</dbReference>
<dbReference type="CDD" id="cd06267">
    <property type="entry name" value="PBP1_LacI_sugar_binding-like"/>
    <property type="match status" value="1"/>
</dbReference>
<dbReference type="EMBL" id="CP019633">
    <property type="protein sequence ID" value="AQQ09117.1"/>
    <property type="molecule type" value="Genomic_DNA"/>
</dbReference>
<reference evidence="6" key="1">
    <citation type="submission" date="2017-02" db="EMBL/GenBank/DDBJ databases">
        <title>Comparative genomics and description of representatives of a novel lineage of planctomycetes thriving in anoxic sediments.</title>
        <authorList>
            <person name="Spring S."/>
            <person name="Bunk B."/>
            <person name="Sproer C."/>
            <person name="Klenk H.-P."/>
        </authorList>
    </citation>
    <scope>NUCLEOTIDE SEQUENCE [LARGE SCALE GENOMIC DNA]</scope>
    <source>
        <strain evidence="6">L21-RPul-D3</strain>
    </source>
</reference>
<dbReference type="InterPro" id="IPR036388">
    <property type="entry name" value="WH-like_DNA-bd_sf"/>
</dbReference>
<dbReference type="CDD" id="cd07377">
    <property type="entry name" value="WHTH_GntR"/>
    <property type="match status" value="1"/>
</dbReference>
<dbReference type="AlphaFoldDB" id="A0A1Q2HNT8"/>
<dbReference type="SUPFAM" id="SSF53822">
    <property type="entry name" value="Periplasmic binding protein-like I"/>
    <property type="match status" value="1"/>
</dbReference>
<protein>
    <submittedName>
        <fullName evidence="5">Arabinose metabolism transcriptional repressor</fullName>
    </submittedName>
</protein>
<sequence length="390" mass="43315">MAKLPTEQIELSGKLESKLAGLRGARRSRPKYEIIKEFLLDELKSGHFKQGQALPSENMLIDRLGVARNTVRNAIDELVKEGYVRRVHGKGNYFTQLNHGKEEQLAVLSLLLPEISHGIYPVLAKGFDHCAALNRHQVLLCNTDFNISKQGDIVLQMLDKNVSGVAMVPALKPQTPAYHATQLQQHDIPVVFCHRPVAGVSAPLITWDAAEVSRLAARELLDKGHGQIAYFARTRYTMTEIHEDTLRKTLAEGGLELPAKHIFYGNGPGEGPDYQLQKRMDALKPMVGGADPITAIFCNDDEEAELVQFALKELGLRIPEDVSLIGFGDRHARNGVFLDRLTSVTIDEYELGGRAAKVLDEIRTGQRPINSDEVIYKPLALYEGKTVARI</sequence>
<evidence type="ECO:0000259" key="4">
    <source>
        <dbReference type="PROSITE" id="PS50949"/>
    </source>
</evidence>
<dbReference type="SUPFAM" id="SSF46785">
    <property type="entry name" value="Winged helix' DNA-binding domain"/>
    <property type="match status" value="1"/>
</dbReference>
<dbReference type="InterPro" id="IPR036390">
    <property type="entry name" value="WH_DNA-bd_sf"/>
</dbReference>
<evidence type="ECO:0000256" key="1">
    <source>
        <dbReference type="ARBA" id="ARBA00023015"/>
    </source>
</evidence>
<dbReference type="Gene3D" id="1.10.10.10">
    <property type="entry name" value="Winged helix-like DNA-binding domain superfamily/Winged helix DNA-binding domain"/>
    <property type="match status" value="1"/>
</dbReference>
<feature type="domain" description="HTH gntR-type" evidence="4">
    <location>
        <begin position="29"/>
        <end position="97"/>
    </location>
</feature>
<evidence type="ECO:0000313" key="5">
    <source>
        <dbReference type="EMBL" id="AQQ09117.1"/>
    </source>
</evidence>
<evidence type="ECO:0000256" key="3">
    <source>
        <dbReference type="ARBA" id="ARBA00023163"/>
    </source>
</evidence>
<dbReference type="Pfam" id="PF00392">
    <property type="entry name" value="GntR"/>
    <property type="match status" value="1"/>
</dbReference>
<dbReference type="PRINTS" id="PR00035">
    <property type="entry name" value="HTHGNTR"/>
</dbReference>
<keyword evidence="2" id="KW-0238">DNA-binding</keyword>
<keyword evidence="6" id="KW-1185">Reference proteome</keyword>
<dbReference type="GO" id="GO:0000976">
    <property type="term" value="F:transcription cis-regulatory region binding"/>
    <property type="evidence" value="ECO:0007669"/>
    <property type="project" value="TreeGrafter"/>
</dbReference>
<dbReference type="GO" id="GO:0003700">
    <property type="term" value="F:DNA-binding transcription factor activity"/>
    <property type="evidence" value="ECO:0007669"/>
    <property type="project" value="InterPro"/>
</dbReference>
<dbReference type="InterPro" id="IPR028082">
    <property type="entry name" value="Peripla_BP_I"/>
</dbReference>
<accession>A0A1Q2HNT8</accession>
<proteinExistence type="predicted"/>
<dbReference type="Pfam" id="PF13377">
    <property type="entry name" value="Peripla_BP_3"/>
    <property type="match status" value="1"/>
</dbReference>
<keyword evidence="3" id="KW-0804">Transcription</keyword>
<dbReference type="PANTHER" id="PTHR30146:SF109">
    <property type="entry name" value="HTH-TYPE TRANSCRIPTIONAL REGULATOR GALS"/>
    <property type="match status" value="1"/>
</dbReference>
<keyword evidence="1" id="KW-0805">Transcription regulation</keyword>
<dbReference type="Proteomes" id="UP000188273">
    <property type="component" value="Chromosome"/>
</dbReference>
<dbReference type="Gene3D" id="3.40.50.2300">
    <property type="match status" value="2"/>
</dbReference>
<dbReference type="SMART" id="SM00345">
    <property type="entry name" value="HTH_GNTR"/>
    <property type="match status" value="1"/>
</dbReference>
<organism evidence="5 6">
    <name type="scientific">Sedimentisphaera cyanobacteriorum</name>
    <dbReference type="NCBI Taxonomy" id="1940790"/>
    <lineage>
        <taxon>Bacteria</taxon>
        <taxon>Pseudomonadati</taxon>
        <taxon>Planctomycetota</taxon>
        <taxon>Phycisphaerae</taxon>
        <taxon>Sedimentisphaerales</taxon>
        <taxon>Sedimentisphaeraceae</taxon>
        <taxon>Sedimentisphaera</taxon>
    </lineage>
</organism>
<gene>
    <name evidence="5" type="primary">araR_1</name>
    <name evidence="5" type="ORF">L21SP3_00917</name>
</gene>
<dbReference type="OrthoDB" id="269117at2"/>